<feature type="region of interest" description="Disordered" evidence="2">
    <location>
        <begin position="23"/>
        <end position="50"/>
    </location>
</feature>
<reference evidence="5 6" key="1">
    <citation type="submission" date="2020-07" db="EMBL/GenBank/DDBJ databases">
        <title>Sequencing the genomes of 1000 actinobacteria strains.</title>
        <authorList>
            <person name="Klenk H.-P."/>
        </authorList>
    </citation>
    <scope>NUCLEOTIDE SEQUENCE [LARGE SCALE GENOMIC DNA]</scope>
    <source>
        <strain evidence="5 6">DSM 26341</strain>
    </source>
</reference>
<protein>
    <submittedName>
        <fullName evidence="5">Polar amino acid transport system substrate-binding protein</fullName>
    </submittedName>
</protein>
<dbReference type="Gene3D" id="3.40.190.10">
    <property type="entry name" value="Periplasmic binding protein-like II"/>
    <property type="match status" value="2"/>
</dbReference>
<dbReference type="Pfam" id="PF00497">
    <property type="entry name" value="SBP_bac_3"/>
    <property type="match status" value="1"/>
</dbReference>
<dbReference type="Proteomes" id="UP000539111">
    <property type="component" value="Unassembled WGS sequence"/>
</dbReference>
<dbReference type="PANTHER" id="PTHR35936">
    <property type="entry name" value="MEMBRANE-BOUND LYTIC MUREIN TRANSGLYCOSYLASE F"/>
    <property type="match status" value="1"/>
</dbReference>
<feature type="domain" description="Solute-binding protein family 3/N-terminal" evidence="4">
    <location>
        <begin position="71"/>
        <end position="301"/>
    </location>
</feature>
<evidence type="ECO:0000256" key="2">
    <source>
        <dbReference type="SAM" id="MobiDB-lite"/>
    </source>
</evidence>
<dbReference type="EMBL" id="JACBZP010000001">
    <property type="protein sequence ID" value="NYI68829.1"/>
    <property type="molecule type" value="Genomic_DNA"/>
</dbReference>
<comment type="caution">
    <text evidence="5">The sequence shown here is derived from an EMBL/GenBank/DDBJ whole genome shotgun (WGS) entry which is preliminary data.</text>
</comment>
<organism evidence="5 6">
    <name type="scientific">Spelaeicoccus albus</name>
    <dbReference type="NCBI Taxonomy" id="1280376"/>
    <lineage>
        <taxon>Bacteria</taxon>
        <taxon>Bacillati</taxon>
        <taxon>Actinomycetota</taxon>
        <taxon>Actinomycetes</taxon>
        <taxon>Micrococcales</taxon>
        <taxon>Brevibacteriaceae</taxon>
        <taxon>Spelaeicoccus</taxon>
    </lineage>
</organism>
<evidence type="ECO:0000313" key="5">
    <source>
        <dbReference type="EMBL" id="NYI68829.1"/>
    </source>
</evidence>
<dbReference type="SMART" id="SM00062">
    <property type="entry name" value="PBPb"/>
    <property type="match status" value="1"/>
</dbReference>
<evidence type="ECO:0000259" key="4">
    <source>
        <dbReference type="SMART" id="SM00062"/>
    </source>
</evidence>
<dbReference type="AlphaFoldDB" id="A0A7Z0D4Q7"/>
<proteinExistence type="predicted"/>
<dbReference type="PROSITE" id="PS51257">
    <property type="entry name" value="PROKAR_LIPOPROTEIN"/>
    <property type="match status" value="1"/>
</dbReference>
<gene>
    <name evidence="5" type="ORF">BJY26_003135</name>
</gene>
<dbReference type="SUPFAM" id="SSF53850">
    <property type="entry name" value="Periplasmic binding protein-like II"/>
    <property type="match status" value="1"/>
</dbReference>
<name>A0A7Z0D4Q7_9MICO</name>
<evidence type="ECO:0000313" key="6">
    <source>
        <dbReference type="Proteomes" id="UP000539111"/>
    </source>
</evidence>
<feature type="compositionally biased region" description="Polar residues" evidence="2">
    <location>
        <begin position="23"/>
        <end position="35"/>
    </location>
</feature>
<feature type="compositionally biased region" description="Low complexity" evidence="2">
    <location>
        <begin position="36"/>
        <end position="50"/>
    </location>
</feature>
<keyword evidence="1 3" id="KW-0732">Signal</keyword>
<keyword evidence="6" id="KW-1185">Reference proteome</keyword>
<feature type="signal peptide" evidence="3">
    <location>
        <begin position="1"/>
        <end position="21"/>
    </location>
</feature>
<evidence type="ECO:0000256" key="3">
    <source>
        <dbReference type="SAM" id="SignalP"/>
    </source>
</evidence>
<dbReference type="RefSeq" id="WP_179429116.1">
    <property type="nucleotide sequence ID" value="NZ_JACBZP010000001.1"/>
</dbReference>
<dbReference type="PANTHER" id="PTHR35936:SF17">
    <property type="entry name" value="ARGININE-BINDING EXTRACELLULAR PROTEIN ARTP"/>
    <property type="match status" value="1"/>
</dbReference>
<dbReference type="CDD" id="cd01004">
    <property type="entry name" value="PBP2_MidA_like"/>
    <property type="match status" value="1"/>
</dbReference>
<accession>A0A7Z0D4Q7</accession>
<sequence>MNNKRTLITSVVAVLALSVAACSNQDSEGPSNQKPSSTTESGGSSNSIISKIKTDKSLHNKLPSKIASSGVINVGADPGSPPDEYKDENGNFAGWEVDLAKAVGKTMGVKIKFTPLQFDSLIPSLQSKRINMAIGQMGVTEQRETIIDQVAWLAGNELFAARTDSSLKNITKLTQLCGINVATTRGSREQEFAKDVKDKKKCEKLNKEPINLHVFNGADQAAHSVTNGRTDVFWLGSTAVSYFVKQSNGKAKIVGHYTDKAYIGPGFSKNSKLSPLVKQAIQKLIDGGSYALLLKNWGLKDSAIANAQLNPTGTPK</sequence>
<dbReference type="InterPro" id="IPR001638">
    <property type="entry name" value="Solute-binding_3/MltF_N"/>
</dbReference>
<feature type="chain" id="PRO_5039502127" evidence="3">
    <location>
        <begin position="22"/>
        <end position="316"/>
    </location>
</feature>
<evidence type="ECO:0000256" key="1">
    <source>
        <dbReference type="ARBA" id="ARBA00022729"/>
    </source>
</evidence>